<dbReference type="AlphaFoldDB" id="A0A4P6KZ04"/>
<evidence type="ECO:0000256" key="5">
    <source>
        <dbReference type="ARBA" id="ARBA00022989"/>
    </source>
</evidence>
<feature type="domain" description="Major facilitator superfamily (MFS) profile" evidence="8">
    <location>
        <begin position="54"/>
        <end position="618"/>
    </location>
</feature>
<protein>
    <submittedName>
        <fullName evidence="9">MFS transporter</fullName>
    </submittedName>
</protein>
<evidence type="ECO:0000256" key="1">
    <source>
        <dbReference type="ARBA" id="ARBA00004141"/>
    </source>
</evidence>
<dbReference type="Proteomes" id="UP000290637">
    <property type="component" value="Chromosome"/>
</dbReference>
<feature type="transmembrane region" description="Helical" evidence="7">
    <location>
        <begin position="183"/>
        <end position="205"/>
    </location>
</feature>
<feature type="transmembrane region" description="Helical" evidence="7">
    <location>
        <begin position="356"/>
        <end position="373"/>
    </location>
</feature>
<keyword evidence="4 7" id="KW-0812">Transmembrane</keyword>
<gene>
    <name evidence="9" type="ORF">EWM63_11665</name>
</gene>
<keyword evidence="5 7" id="KW-1133">Transmembrane helix</keyword>
<dbReference type="SUPFAM" id="SSF103473">
    <property type="entry name" value="MFS general substrate transporter"/>
    <property type="match status" value="1"/>
</dbReference>
<dbReference type="InterPro" id="IPR003663">
    <property type="entry name" value="Sugar/inositol_transpt"/>
</dbReference>
<comment type="similarity">
    <text evidence="2">Belongs to the major facilitator superfamily. Sugar transporter (TC 2.A.1.1) family.</text>
</comment>
<feature type="transmembrane region" description="Helical" evidence="7">
    <location>
        <begin position="94"/>
        <end position="116"/>
    </location>
</feature>
<dbReference type="PANTHER" id="PTHR48020:SF12">
    <property type="entry name" value="PROTON MYO-INOSITOL COTRANSPORTER"/>
    <property type="match status" value="1"/>
</dbReference>
<dbReference type="InterPro" id="IPR020846">
    <property type="entry name" value="MFS_dom"/>
</dbReference>
<keyword evidence="10" id="KW-1185">Reference proteome</keyword>
<evidence type="ECO:0000256" key="7">
    <source>
        <dbReference type="SAM" id="Phobius"/>
    </source>
</evidence>
<feature type="transmembrane region" description="Helical" evidence="7">
    <location>
        <begin position="596"/>
        <end position="614"/>
    </location>
</feature>
<dbReference type="PROSITE" id="PS00216">
    <property type="entry name" value="SUGAR_TRANSPORT_1"/>
    <property type="match status" value="1"/>
</dbReference>
<feature type="transmembrane region" description="Helical" evidence="7">
    <location>
        <begin position="230"/>
        <end position="249"/>
    </location>
</feature>
<feature type="transmembrane region" description="Helical" evidence="7">
    <location>
        <begin position="123"/>
        <end position="146"/>
    </location>
</feature>
<dbReference type="InterPro" id="IPR005828">
    <property type="entry name" value="MFS_sugar_transport-like"/>
</dbReference>
<evidence type="ECO:0000313" key="10">
    <source>
        <dbReference type="Proteomes" id="UP000290637"/>
    </source>
</evidence>
<reference evidence="9 10" key="1">
    <citation type="submission" date="2019-02" db="EMBL/GenBank/DDBJ databases">
        <title>Draft Genome Sequences of Six Type Strains of the Genus Massilia.</title>
        <authorList>
            <person name="Miess H."/>
            <person name="Frediansyhah A."/>
            <person name="Gross H."/>
        </authorList>
    </citation>
    <scope>NUCLEOTIDE SEQUENCE [LARGE SCALE GENOMIC DNA]</scope>
    <source>
        <strain evidence="9 10">DSM 17473</strain>
    </source>
</reference>
<keyword evidence="3" id="KW-0813">Transport</keyword>
<proteinExistence type="inferred from homology"/>
<feature type="transmembrane region" description="Helical" evidence="7">
    <location>
        <begin position="564"/>
        <end position="584"/>
    </location>
</feature>
<dbReference type="EMBL" id="CP035913">
    <property type="protein sequence ID" value="QBE63548.1"/>
    <property type="molecule type" value="Genomic_DNA"/>
</dbReference>
<dbReference type="Pfam" id="PF00083">
    <property type="entry name" value="Sugar_tr"/>
    <property type="match status" value="2"/>
</dbReference>
<evidence type="ECO:0000256" key="2">
    <source>
        <dbReference type="ARBA" id="ARBA00010992"/>
    </source>
</evidence>
<keyword evidence="6 7" id="KW-0472">Membrane</keyword>
<feature type="transmembrane region" description="Helical" evidence="7">
    <location>
        <begin position="62"/>
        <end position="79"/>
    </location>
</feature>
<dbReference type="InterPro" id="IPR005829">
    <property type="entry name" value="Sugar_transporter_CS"/>
</dbReference>
<dbReference type="RefSeq" id="WP_130186670.1">
    <property type="nucleotide sequence ID" value="NZ_CP035913.1"/>
</dbReference>
<dbReference type="InterPro" id="IPR050814">
    <property type="entry name" value="Myo-inositol_Transporter"/>
</dbReference>
<feature type="transmembrane region" description="Helical" evidence="7">
    <location>
        <begin position="380"/>
        <end position="400"/>
    </location>
</feature>
<dbReference type="PANTHER" id="PTHR48020">
    <property type="entry name" value="PROTON MYO-INOSITOL COTRANSPORTER"/>
    <property type="match status" value="1"/>
</dbReference>
<dbReference type="GO" id="GO:0022857">
    <property type="term" value="F:transmembrane transporter activity"/>
    <property type="evidence" value="ECO:0007669"/>
    <property type="project" value="InterPro"/>
</dbReference>
<dbReference type="Gene3D" id="1.20.1250.20">
    <property type="entry name" value="MFS general substrate transporter like domains"/>
    <property type="match status" value="2"/>
</dbReference>
<organism evidence="9 10">
    <name type="scientific">Pseudoduganella lutea</name>
    <dbReference type="NCBI Taxonomy" id="321985"/>
    <lineage>
        <taxon>Bacteria</taxon>
        <taxon>Pseudomonadati</taxon>
        <taxon>Pseudomonadota</taxon>
        <taxon>Betaproteobacteria</taxon>
        <taxon>Burkholderiales</taxon>
        <taxon>Oxalobacteraceae</taxon>
        <taxon>Telluria group</taxon>
        <taxon>Pseudoduganella</taxon>
    </lineage>
</organism>
<name>A0A4P6KZ04_9BURK</name>
<feature type="transmembrane region" description="Helical" evidence="7">
    <location>
        <begin position="527"/>
        <end position="552"/>
    </location>
</feature>
<accession>A0A4P6KZ04</accession>
<dbReference type="PROSITE" id="PS50850">
    <property type="entry name" value="MFS"/>
    <property type="match status" value="1"/>
</dbReference>
<feature type="transmembrane region" description="Helical" evidence="7">
    <location>
        <begin position="152"/>
        <end position="171"/>
    </location>
</feature>
<comment type="subcellular location">
    <subcellularLocation>
        <location evidence="1">Membrane</location>
        <topology evidence="1">Multi-pass membrane protein</topology>
    </subcellularLocation>
</comment>
<dbReference type="KEGG" id="plue:EWM63_11665"/>
<dbReference type="GO" id="GO:0016020">
    <property type="term" value="C:membrane"/>
    <property type="evidence" value="ECO:0007669"/>
    <property type="project" value="UniProtKB-SubCell"/>
</dbReference>
<evidence type="ECO:0000313" key="9">
    <source>
        <dbReference type="EMBL" id="QBE63548.1"/>
    </source>
</evidence>
<dbReference type="PRINTS" id="PR00171">
    <property type="entry name" value="SUGRTRNSPORT"/>
</dbReference>
<dbReference type="OrthoDB" id="9787026at2"/>
<evidence type="ECO:0000256" key="3">
    <source>
        <dbReference type="ARBA" id="ARBA00022448"/>
    </source>
</evidence>
<sequence>MRLSPAITRWTIKANATFARTSSLFDPATCHVLFHLQSCLKPRLEPDLPLHGLPAGRRRHGGLLYGIDVGIIAGALPYLEATASTQWHLNAQQLSFIVAAVLLGSVLSSLLAGAIADLWGRRAALLLAGALFCASIPVIAMASGYIPLLLGRLLQGISGGLIGVVAPLYLAECLSPQWRGRGTALFQLLLTLGLVAAALVGLFYAQQVEDAARHSGAAALLALKDDAWRSIFWCCLPPGLAFTFGVLKLGESPRWLARRGRRDEARTVLLRSRSPAQADSELADIDRAQAMAAAPSAPGARRQDSLLSRRYSYPFLLACLILACNQATGINSILAYAVTILNQAGLPGAMANLGDVAIKTLNAVMTVVALVLVDRKGRRFLLMLGSSGIAISLMLAGLLFQTAERGGSDVRAALQMRADHDGLTLALTPASLHALGAPALDDRAVTLNVAYSYGGFSNVQALRIERDGGIPVLRIMRTGTVAPDNVIGQLFRRLGMNPFPDPALAAGAPLRIDKATAAPVPAPAQGWLVAACIVGFIASFAVGPGVCVWLALAELMPTRIRSSGMSIALLVNQFVSTVIAGMFLPTVGQYGYASMFYFWAGCAVLYFMAAAFLLPETKGKTLEEIERHFAR</sequence>
<evidence type="ECO:0000256" key="4">
    <source>
        <dbReference type="ARBA" id="ARBA00022692"/>
    </source>
</evidence>
<dbReference type="InterPro" id="IPR036259">
    <property type="entry name" value="MFS_trans_sf"/>
</dbReference>
<dbReference type="PROSITE" id="PS00217">
    <property type="entry name" value="SUGAR_TRANSPORT_2"/>
    <property type="match status" value="1"/>
</dbReference>
<evidence type="ECO:0000259" key="8">
    <source>
        <dbReference type="PROSITE" id="PS50850"/>
    </source>
</evidence>
<feature type="transmembrane region" description="Helical" evidence="7">
    <location>
        <begin position="311"/>
        <end position="336"/>
    </location>
</feature>
<evidence type="ECO:0000256" key="6">
    <source>
        <dbReference type="ARBA" id="ARBA00023136"/>
    </source>
</evidence>